<dbReference type="NCBIfam" id="NF001786">
    <property type="entry name" value="PRK00517.2-4"/>
    <property type="match status" value="1"/>
</dbReference>
<keyword evidence="8" id="KW-1185">Reference proteome</keyword>
<evidence type="ECO:0000313" key="7">
    <source>
        <dbReference type="EMBL" id="SFP05402.1"/>
    </source>
</evidence>
<keyword evidence="3 6" id="KW-0489">Methyltransferase</keyword>
<keyword evidence="5 6" id="KW-0949">S-adenosyl-L-methionine</keyword>
<comment type="similarity">
    <text evidence="1 6">Belongs to the methyltransferase superfamily. PrmA family.</text>
</comment>
<dbReference type="Gene3D" id="3.40.50.150">
    <property type="entry name" value="Vaccinia Virus protein VP39"/>
    <property type="match status" value="1"/>
</dbReference>
<comment type="subcellular location">
    <subcellularLocation>
        <location evidence="6">Cytoplasm</location>
    </subcellularLocation>
</comment>
<evidence type="ECO:0000256" key="3">
    <source>
        <dbReference type="ARBA" id="ARBA00022603"/>
    </source>
</evidence>
<comment type="catalytic activity">
    <reaction evidence="6">
        <text>L-lysyl-[protein] + 3 S-adenosyl-L-methionine = N(6),N(6),N(6)-trimethyl-L-lysyl-[protein] + 3 S-adenosyl-L-homocysteine + 3 H(+)</text>
        <dbReference type="Rhea" id="RHEA:54192"/>
        <dbReference type="Rhea" id="RHEA-COMP:9752"/>
        <dbReference type="Rhea" id="RHEA-COMP:13826"/>
        <dbReference type="ChEBI" id="CHEBI:15378"/>
        <dbReference type="ChEBI" id="CHEBI:29969"/>
        <dbReference type="ChEBI" id="CHEBI:57856"/>
        <dbReference type="ChEBI" id="CHEBI:59789"/>
        <dbReference type="ChEBI" id="CHEBI:61961"/>
    </reaction>
</comment>
<keyword evidence="4 6" id="KW-0808">Transferase</keyword>
<dbReference type="InterPro" id="IPR050078">
    <property type="entry name" value="Ribosomal_L11_MeTrfase_PrmA"/>
</dbReference>
<dbReference type="Proteomes" id="UP000199227">
    <property type="component" value="Unassembled WGS sequence"/>
</dbReference>
<dbReference type="GO" id="GO:0005737">
    <property type="term" value="C:cytoplasm"/>
    <property type="evidence" value="ECO:0007669"/>
    <property type="project" value="UniProtKB-SubCell"/>
</dbReference>
<evidence type="ECO:0000313" key="8">
    <source>
        <dbReference type="Proteomes" id="UP000199227"/>
    </source>
</evidence>
<dbReference type="GO" id="GO:0016279">
    <property type="term" value="F:protein-lysine N-methyltransferase activity"/>
    <property type="evidence" value="ECO:0007669"/>
    <property type="project" value="RHEA"/>
</dbReference>
<dbReference type="PANTHER" id="PTHR43648">
    <property type="entry name" value="ELECTRON TRANSFER FLAVOPROTEIN BETA SUBUNIT LYSINE METHYLTRANSFERASE"/>
    <property type="match status" value="1"/>
</dbReference>
<feature type="binding site" evidence="6">
    <location>
        <position position="130"/>
    </location>
    <ligand>
        <name>S-adenosyl-L-methionine</name>
        <dbReference type="ChEBI" id="CHEBI:59789"/>
    </ligand>
</feature>
<dbReference type="InterPro" id="IPR004498">
    <property type="entry name" value="Ribosomal_PrmA_MeTrfase"/>
</dbReference>
<feature type="binding site" evidence="6">
    <location>
        <position position="151"/>
    </location>
    <ligand>
        <name>S-adenosyl-L-methionine</name>
        <dbReference type="ChEBI" id="CHEBI:59789"/>
    </ligand>
</feature>
<dbReference type="EMBL" id="FOXB01000005">
    <property type="protein sequence ID" value="SFP05402.1"/>
    <property type="molecule type" value="Genomic_DNA"/>
</dbReference>
<dbReference type="RefSeq" id="WP_092910987.1">
    <property type="nucleotide sequence ID" value="NZ_FOXB01000005.1"/>
</dbReference>
<dbReference type="NCBIfam" id="TIGR00406">
    <property type="entry name" value="prmA"/>
    <property type="match status" value="1"/>
</dbReference>
<dbReference type="PIRSF" id="PIRSF000401">
    <property type="entry name" value="RPL11_MTase"/>
    <property type="match status" value="1"/>
</dbReference>
<name>A0A1I5M742_9BACT</name>
<dbReference type="PANTHER" id="PTHR43648:SF1">
    <property type="entry name" value="ELECTRON TRANSFER FLAVOPROTEIN BETA SUBUNIT LYSINE METHYLTRANSFERASE"/>
    <property type="match status" value="1"/>
</dbReference>
<proteinExistence type="inferred from homology"/>
<evidence type="ECO:0000256" key="2">
    <source>
        <dbReference type="ARBA" id="ARBA00022490"/>
    </source>
</evidence>
<dbReference type="SUPFAM" id="SSF53335">
    <property type="entry name" value="S-adenosyl-L-methionine-dependent methyltransferases"/>
    <property type="match status" value="1"/>
</dbReference>
<dbReference type="CDD" id="cd02440">
    <property type="entry name" value="AdoMet_MTases"/>
    <property type="match status" value="1"/>
</dbReference>
<organism evidence="7 8">
    <name type="scientific">Hydrogenimonas thermophila</name>
    <dbReference type="NCBI Taxonomy" id="223786"/>
    <lineage>
        <taxon>Bacteria</taxon>
        <taxon>Pseudomonadati</taxon>
        <taxon>Campylobacterota</taxon>
        <taxon>Epsilonproteobacteria</taxon>
        <taxon>Campylobacterales</taxon>
        <taxon>Hydrogenimonadaceae</taxon>
        <taxon>Hydrogenimonas</taxon>
    </lineage>
</organism>
<dbReference type="Pfam" id="PF06325">
    <property type="entry name" value="PrmA"/>
    <property type="match status" value="1"/>
</dbReference>
<dbReference type="GO" id="GO:0032259">
    <property type="term" value="P:methylation"/>
    <property type="evidence" value="ECO:0007669"/>
    <property type="project" value="UniProtKB-KW"/>
</dbReference>
<dbReference type="OrthoDB" id="9785995at2"/>
<evidence type="ECO:0000256" key="5">
    <source>
        <dbReference type="ARBA" id="ARBA00022691"/>
    </source>
</evidence>
<feature type="binding site" evidence="6">
    <location>
        <position position="172"/>
    </location>
    <ligand>
        <name>S-adenosyl-L-methionine</name>
        <dbReference type="ChEBI" id="CHEBI:59789"/>
    </ligand>
</feature>
<dbReference type="AlphaFoldDB" id="A0A1I5M742"/>
<dbReference type="HAMAP" id="MF_00735">
    <property type="entry name" value="Methyltr_PrmA"/>
    <property type="match status" value="1"/>
</dbReference>
<evidence type="ECO:0000256" key="1">
    <source>
        <dbReference type="ARBA" id="ARBA00009741"/>
    </source>
</evidence>
<dbReference type="InterPro" id="IPR029063">
    <property type="entry name" value="SAM-dependent_MTases_sf"/>
</dbReference>
<dbReference type="GO" id="GO:0005840">
    <property type="term" value="C:ribosome"/>
    <property type="evidence" value="ECO:0007669"/>
    <property type="project" value="UniProtKB-KW"/>
</dbReference>
<evidence type="ECO:0000256" key="4">
    <source>
        <dbReference type="ARBA" id="ARBA00022679"/>
    </source>
</evidence>
<keyword evidence="2 6" id="KW-0963">Cytoplasm</keyword>
<sequence length="276" mass="30717">MQGTYTELTVTPSAHLELFLDFLQTIFPDTIEITENSLIIRSEERLDDVIWGVQQFAEALSKQFGKEISVKTVTESKENIDWISKYREAIRPVEVGDFYVYPSWEAPKDGKRNIMIDPALAFGSGHHETTASCLQAINKYVKEKDTFLDVGCGSGILGIAASMSGAIVDACDTDPLAVENAQKNFALNNQSIRNIWEGSAPAAKEQYDVVAANIVADVLRMIAKDLKKCTKDNGLLILSGILDTKESSIEEVFSELELIETIAKNEWRTKIYRKQG</sequence>
<evidence type="ECO:0000256" key="6">
    <source>
        <dbReference type="HAMAP-Rule" id="MF_00735"/>
    </source>
</evidence>
<comment type="function">
    <text evidence="6">Methylates ribosomal protein L11.</text>
</comment>
<accession>A0A1I5M742</accession>
<protein>
    <recommendedName>
        <fullName evidence="6">Ribosomal protein L11 methyltransferase</fullName>
        <shortName evidence="6">L11 Mtase</shortName>
        <ecNumber evidence="6">2.1.1.-</ecNumber>
    </recommendedName>
</protein>
<dbReference type="EC" id="2.1.1.-" evidence="6"/>
<keyword evidence="7" id="KW-0689">Ribosomal protein</keyword>
<gene>
    <name evidence="6" type="primary">prmA</name>
    <name evidence="7" type="ORF">SAMN05216234_10540</name>
</gene>
<keyword evidence="7" id="KW-0687">Ribonucleoprotein</keyword>
<dbReference type="STRING" id="223786.SAMN05216234_10540"/>
<feature type="binding site" evidence="6">
    <location>
        <position position="213"/>
    </location>
    <ligand>
        <name>S-adenosyl-L-methionine</name>
        <dbReference type="ChEBI" id="CHEBI:59789"/>
    </ligand>
</feature>
<reference evidence="7 8" key="1">
    <citation type="submission" date="2016-10" db="EMBL/GenBank/DDBJ databases">
        <authorList>
            <person name="de Groot N.N."/>
        </authorList>
    </citation>
    <scope>NUCLEOTIDE SEQUENCE [LARGE SCALE GENOMIC DNA]</scope>
    <source>
        <strain evidence="7 8">EP1-55-1</strain>
    </source>
</reference>